<name>A0A6F9DKT0_9ASCI</name>
<dbReference type="InterPro" id="IPR036259">
    <property type="entry name" value="MFS_trans_sf"/>
</dbReference>
<evidence type="ECO:0000256" key="3">
    <source>
        <dbReference type="ARBA" id="ARBA00022989"/>
    </source>
</evidence>
<feature type="transmembrane region" description="Helical" evidence="5">
    <location>
        <begin position="43"/>
        <end position="63"/>
    </location>
</feature>
<feature type="transmembrane region" description="Helical" evidence="5">
    <location>
        <begin position="337"/>
        <end position="360"/>
    </location>
</feature>
<gene>
    <name evidence="7" type="primary">Mfsd8-001</name>
</gene>
<proteinExistence type="evidence at transcript level"/>
<evidence type="ECO:0000256" key="1">
    <source>
        <dbReference type="ARBA" id="ARBA00004141"/>
    </source>
</evidence>
<dbReference type="PANTHER" id="PTHR23510:SF16">
    <property type="entry name" value="MAJOR FACILITATOR SUPERFAMILY (MFS) PROFILE DOMAIN-CONTAINING PROTEIN"/>
    <property type="match status" value="1"/>
</dbReference>
<dbReference type="GO" id="GO:0022857">
    <property type="term" value="F:transmembrane transporter activity"/>
    <property type="evidence" value="ECO:0007669"/>
    <property type="project" value="InterPro"/>
</dbReference>
<protein>
    <submittedName>
        <fullName evidence="7">Major facilitator superfamily domain-containing protein 8-like</fullName>
    </submittedName>
</protein>
<feature type="transmembrane region" description="Helical" evidence="5">
    <location>
        <begin position="309"/>
        <end position="331"/>
    </location>
</feature>
<feature type="transmembrane region" description="Helical" evidence="5">
    <location>
        <begin position="381"/>
        <end position="400"/>
    </location>
</feature>
<accession>A0A6F9DKT0</accession>
<feature type="transmembrane region" description="Helical" evidence="5">
    <location>
        <begin position="279"/>
        <end position="297"/>
    </location>
</feature>
<dbReference type="Pfam" id="PF07690">
    <property type="entry name" value="MFS_1"/>
    <property type="match status" value="1"/>
</dbReference>
<reference evidence="7" key="1">
    <citation type="submission" date="2020-04" db="EMBL/GenBank/DDBJ databases">
        <authorList>
            <person name="Neveu A P."/>
        </authorList>
    </citation>
    <scope>NUCLEOTIDE SEQUENCE</scope>
    <source>
        <tissue evidence="7">Whole embryo</tissue>
    </source>
</reference>
<comment type="subcellular location">
    <subcellularLocation>
        <location evidence="1">Membrane</location>
        <topology evidence="1">Multi-pass membrane protein</topology>
    </subcellularLocation>
</comment>
<feature type="transmembrane region" description="Helical" evidence="5">
    <location>
        <begin position="242"/>
        <end position="259"/>
    </location>
</feature>
<evidence type="ECO:0000256" key="2">
    <source>
        <dbReference type="ARBA" id="ARBA00022692"/>
    </source>
</evidence>
<dbReference type="InterPro" id="IPR051068">
    <property type="entry name" value="MFS_Domain-Containing_Protein"/>
</dbReference>
<dbReference type="SUPFAM" id="SSF103473">
    <property type="entry name" value="MFS general substrate transporter"/>
    <property type="match status" value="1"/>
</dbReference>
<dbReference type="AlphaFoldDB" id="A0A6F9DKT0"/>
<feature type="domain" description="Major facilitator superfamily (MFS) profile" evidence="6">
    <location>
        <begin position="9"/>
        <end position="427"/>
    </location>
</feature>
<evidence type="ECO:0000256" key="5">
    <source>
        <dbReference type="SAM" id="Phobius"/>
    </source>
</evidence>
<sequence length="455" mass="50094">MLCKKTTVTYIIICLYYLLSGIEYAVILPTLNNYLLSLGADKFFIGLVMSAFSLTGLLSAPLYGRFTDKTGSTKATVIFSNLFEIGGNFMYFVATSPLMVLGSRLIAGLGSGSGSSIFGMISRSTTKENRTAAFSQLMTLRQLGLIVGPACNLFLRKMDFYIGPFHVSADTVPGLFMALLWFLHELLMIFCYHELPQAAELKNKQAGLVNSDSGDDIDVVVPSSDASQSWSVVFKDLLREEVIVCLAVTFTVMFAQTGIETLLTPLTLQFFNWGELANSIFFCVAGVIIILSFIILIKLSKCVADRQMLIVGMAVMCCLYVVFLFFVIFAVQEPVGTTWVMAIFVFHSVVLVFILPFVWVPQTSIYSKVTNEKTQAFNQGIRLLIMGVGQILGPLWAASLLNNLKIMASVNLTVVFLVTIMVTASYKRLDTSEDSMIEPDEKTPLIRNGSVSINA</sequence>
<feature type="transmembrane region" description="Helical" evidence="5">
    <location>
        <begin position="406"/>
        <end position="426"/>
    </location>
</feature>
<dbReference type="EMBL" id="LR787939">
    <property type="protein sequence ID" value="CAB3263801.1"/>
    <property type="molecule type" value="mRNA"/>
</dbReference>
<keyword evidence="2 5" id="KW-0812">Transmembrane</keyword>
<dbReference type="Gene3D" id="1.20.1250.20">
    <property type="entry name" value="MFS general substrate transporter like domains"/>
    <property type="match status" value="1"/>
</dbReference>
<evidence type="ECO:0000313" key="7">
    <source>
        <dbReference type="EMBL" id="CAB3263801.1"/>
    </source>
</evidence>
<dbReference type="PANTHER" id="PTHR23510">
    <property type="entry name" value="INNER MEMBRANE TRANSPORT PROTEIN YAJR"/>
    <property type="match status" value="1"/>
</dbReference>
<evidence type="ECO:0000259" key="6">
    <source>
        <dbReference type="PROSITE" id="PS50850"/>
    </source>
</evidence>
<evidence type="ECO:0000256" key="4">
    <source>
        <dbReference type="ARBA" id="ARBA00023136"/>
    </source>
</evidence>
<keyword evidence="4 5" id="KW-0472">Membrane</keyword>
<dbReference type="InterPro" id="IPR011701">
    <property type="entry name" value="MFS"/>
</dbReference>
<feature type="transmembrane region" description="Helical" evidence="5">
    <location>
        <begin position="7"/>
        <end position="31"/>
    </location>
</feature>
<dbReference type="PROSITE" id="PS50850">
    <property type="entry name" value="MFS"/>
    <property type="match status" value="1"/>
</dbReference>
<keyword evidence="3 5" id="KW-1133">Transmembrane helix</keyword>
<dbReference type="GO" id="GO:0016020">
    <property type="term" value="C:membrane"/>
    <property type="evidence" value="ECO:0007669"/>
    <property type="project" value="UniProtKB-SubCell"/>
</dbReference>
<feature type="transmembrane region" description="Helical" evidence="5">
    <location>
        <begin position="75"/>
        <end position="94"/>
    </location>
</feature>
<organism evidence="7">
    <name type="scientific">Phallusia mammillata</name>
    <dbReference type="NCBI Taxonomy" id="59560"/>
    <lineage>
        <taxon>Eukaryota</taxon>
        <taxon>Metazoa</taxon>
        <taxon>Chordata</taxon>
        <taxon>Tunicata</taxon>
        <taxon>Ascidiacea</taxon>
        <taxon>Phlebobranchia</taxon>
        <taxon>Ascidiidae</taxon>
        <taxon>Phallusia</taxon>
    </lineage>
</organism>
<dbReference type="InterPro" id="IPR020846">
    <property type="entry name" value="MFS_dom"/>
</dbReference>